<dbReference type="Proteomes" id="UP000215914">
    <property type="component" value="Unassembled WGS sequence"/>
</dbReference>
<dbReference type="EMBL" id="MNCJ02000326">
    <property type="protein sequence ID" value="KAF5780474.1"/>
    <property type="molecule type" value="Genomic_DNA"/>
</dbReference>
<accession>A0A9K3HL93</accession>
<gene>
    <name evidence="1" type="ORF">HanXRQr2_Chr11g0472291</name>
</gene>
<proteinExistence type="predicted"/>
<organism evidence="1 2">
    <name type="scientific">Helianthus annuus</name>
    <name type="common">Common sunflower</name>
    <dbReference type="NCBI Taxonomy" id="4232"/>
    <lineage>
        <taxon>Eukaryota</taxon>
        <taxon>Viridiplantae</taxon>
        <taxon>Streptophyta</taxon>
        <taxon>Embryophyta</taxon>
        <taxon>Tracheophyta</taxon>
        <taxon>Spermatophyta</taxon>
        <taxon>Magnoliopsida</taxon>
        <taxon>eudicotyledons</taxon>
        <taxon>Gunneridae</taxon>
        <taxon>Pentapetalae</taxon>
        <taxon>asterids</taxon>
        <taxon>campanulids</taxon>
        <taxon>Asterales</taxon>
        <taxon>Asteraceae</taxon>
        <taxon>Asteroideae</taxon>
        <taxon>Heliantheae alliance</taxon>
        <taxon>Heliantheae</taxon>
        <taxon>Helianthus</taxon>
    </lineage>
</organism>
<protein>
    <submittedName>
        <fullName evidence="1">Uncharacterized protein</fullName>
    </submittedName>
</protein>
<name>A0A9K3HL93_HELAN</name>
<sequence length="146" mass="16602">MSPNHLSFQKLVLFPFPKLHRNIISKLDPLTRLFSSRFTIAFHVLGSAFLTGRNDHLPRPPWILHTTLLQSPSRLVLNLQAHLTSSTKLTSDNFVIPNPPYLFGLETTSQETQYIPLPSLLPNQRNFRINLSISSITSFGALNREK</sequence>
<keyword evidence="2" id="KW-1185">Reference proteome</keyword>
<reference evidence="1" key="2">
    <citation type="submission" date="2020-06" db="EMBL/GenBank/DDBJ databases">
        <title>Helianthus annuus Genome sequencing and assembly Release 2.</title>
        <authorList>
            <person name="Gouzy J."/>
            <person name="Langlade N."/>
            <person name="Munos S."/>
        </authorList>
    </citation>
    <scope>NUCLEOTIDE SEQUENCE</scope>
    <source>
        <tissue evidence="1">Leaves</tissue>
    </source>
</reference>
<evidence type="ECO:0000313" key="1">
    <source>
        <dbReference type="EMBL" id="KAF5780474.1"/>
    </source>
</evidence>
<comment type="caution">
    <text evidence="1">The sequence shown here is derived from an EMBL/GenBank/DDBJ whole genome shotgun (WGS) entry which is preliminary data.</text>
</comment>
<evidence type="ECO:0000313" key="2">
    <source>
        <dbReference type="Proteomes" id="UP000215914"/>
    </source>
</evidence>
<reference evidence="1" key="1">
    <citation type="journal article" date="2017" name="Nature">
        <title>The sunflower genome provides insights into oil metabolism, flowering and Asterid evolution.</title>
        <authorList>
            <person name="Badouin H."/>
            <person name="Gouzy J."/>
            <person name="Grassa C.J."/>
            <person name="Murat F."/>
            <person name="Staton S.E."/>
            <person name="Cottret L."/>
            <person name="Lelandais-Briere C."/>
            <person name="Owens G.L."/>
            <person name="Carrere S."/>
            <person name="Mayjonade B."/>
            <person name="Legrand L."/>
            <person name="Gill N."/>
            <person name="Kane N.C."/>
            <person name="Bowers J.E."/>
            <person name="Hubner S."/>
            <person name="Bellec A."/>
            <person name="Berard A."/>
            <person name="Berges H."/>
            <person name="Blanchet N."/>
            <person name="Boniface M.C."/>
            <person name="Brunel D."/>
            <person name="Catrice O."/>
            <person name="Chaidir N."/>
            <person name="Claudel C."/>
            <person name="Donnadieu C."/>
            <person name="Faraut T."/>
            <person name="Fievet G."/>
            <person name="Helmstetter N."/>
            <person name="King M."/>
            <person name="Knapp S.J."/>
            <person name="Lai Z."/>
            <person name="Le Paslier M.C."/>
            <person name="Lippi Y."/>
            <person name="Lorenzon L."/>
            <person name="Mandel J.R."/>
            <person name="Marage G."/>
            <person name="Marchand G."/>
            <person name="Marquand E."/>
            <person name="Bret-Mestries E."/>
            <person name="Morien E."/>
            <person name="Nambeesan S."/>
            <person name="Nguyen T."/>
            <person name="Pegot-Espagnet P."/>
            <person name="Pouilly N."/>
            <person name="Raftis F."/>
            <person name="Sallet E."/>
            <person name="Schiex T."/>
            <person name="Thomas J."/>
            <person name="Vandecasteele C."/>
            <person name="Vares D."/>
            <person name="Vear F."/>
            <person name="Vautrin S."/>
            <person name="Crespi M."/>
            <person name="Mangin B."/>
            <person name="Burke J.M."/>
            <person name="Salse J."/>
            <person name="Munos S."/>
            <person name="Vincourt P."/>
            <person name="Rieseberg L.H."/>
            <person name="Langlade N.B."/>
        </authorList>
    </citation>
    <scope>NUCLEOTIDE SEQUENCE</scope>
    <source>
        <tissue evidence="1">Leaves</tissue>
    </source>
</reference>
<dbReference type="AlphaFoldDB" id="A0A9K3HL93"/>
<dbReference type="Gramene" id="mRNA:HanXRQr2_Chr11g0472291">
    <property type="protein sequence ID" value="CDS:HanXRQr2_Chr11g0472291.1"/>
    <property type="gene ID" value="HanXRQr2_Chr11g0472291"/>
</dbReference>